<dbReference type="InterPro" id="IPR020568">
    <property type="entry name" value="Ribosomal_Su5_D2-typ_SF"/>
</dbReference>
<dbReference type="InterPro" id="IPR014721">
    <property type="entry name" value="Ribsml_uS5_D2-typ_fold_subgr"/>
</dbReference>
<dbReference type="Pfam" id="PF01119">
    <property type="entry name" value="DNA_mis_repair"/>
    <property type="match status" value="1"/>
</dbReference>
<evidence type="ECO:0000313" key="6">
    <source>
        <dbReference type="EMBL" id="KOF76255.1"/>
    </source>
</evidence>
<dbReference type="GO" id="GO:0032389">
    <property type="term" value="C:MutLalpha complex"/>
    <property type="evidence" value="ECO:0007669"/>
    <property type="project" value="TreeGrafter"/>
</dbReference>
<evidence type="ECO:0000256" key="3">
    <source>
        <dbReference type="PROSITE-ProRule" id="PRU00267"/>
    </source>
</evidence>
<dbReference type="GO" id="GO:0030983">
    <property type="term" value="F:mismatched DNA binding"/>
    <property type="evidence" value="ECO:0007669"/>
    <property type="project" value="InterPro"/>
</dbReference>
<keyword evidence="3" id="KW-0238">DNA-binding</keyword>
<feature type="compositionally biased region" description="Polar residues" evidence="4">
    <location>
        <begin position="344"/>
        <end position="357"/>
    </location>
</feature>
<dbReference type="SMART" id="SM00398">
    <property type="entry name" value="HMG"/>
    <property type="match status" value="1"/>
</dbReference>
<dbReference type="GO" id="GO:0006298">
    <property type="term" value="P:mismatch repair"/>
    <property type="evidence" value="ECO:0007669"/>
    <property type="project" value="InterPro"/>
</dbReference>
<dbReference type="Pfam" id="PF00505">
    <property type="entry name" value="HMG_box"/>
    <property type="match status" value="1"/>
</dbReference>
<dbReference type="OMA" id="HRCEDPE"/>
<gene>
    <name evidence="6" type="ORF">OCBIM_22033559mg</name>
</gene>
<dbReference type="Gene3D" id="1.10.30.10">
    <property type="entry name" value="High mobility group box domain"/>
    <property type="match status" value="1"/>
</dbReference>
<evidence type="ECO:0000256" key="2">
    <source>
        <dbReference type="ARBA" id="ARBA00022763"/>
    </source>
</evidence>
<dbReference type="InterPro" id="IPR036890">
    <property type="entry name" value="HATPase_C_sf"/>
</dbReference>
<dbReference type="CDD" id="cd00782">
    <property type="entry name" value="MutL_Trans"/>
    <property type="match status" value="1"/>
</dbReference>
<evidence type="ECO:0000256" key="1">
    <source>
        <dbReference type="ARBA" id="ARBA00006082"/>
    </source>
</evidence>
<name>A0A0L8GI92_OCTBM</name>
<dbReference type="PROSITE" id="PS50118">
    <property type="entry name" value="HMG_BOX_2"/>
    <property type="match status" value="1"/>
</dbReference>
<dbReference type="InterPro" id="IPR009071">
    <property type="entry name" value="HMG_box_dom"/>
</dbReference>
<keyword evidence="3" id="KW-0539">Nucleus</keyword>
<feature type="domain" description="HMG box" evidence="5">
    <location>
        <begin position="606"/>
        <end position="674"/>
    </location>
</feature>
<dbReference type="OrthoDB" id="10263226at2759"/>
<feature type="region of interest" description="Disordered" evidence="4">
    <location>
        <begin position="344"/>
        <end position="465"/>
    </location>
</feature>
<dbReference type="InterPro" id="IPR014762">
    <property type="entry name" value="DNA_mismatch_repair_CS"/>
</dbReference>
<dbReference type="FunFam" id="3.30.565.10:FF:000017">
    <property type="entry name" value="PMS1 homolog 1, mismatch repair system component"/>
    <property type="match status" value="1"/>
</dbReference>
<dbReference type="InterPro" id="IPR013507">
    <property type="entry name" value="DNA_mismatch_S5_2-like"/>
</dbReference>
<reference evidence="6" key="1">
    <citation type="submission" date="2015-07" db="EMBL/GenBank/DDBJ databases">
        <title>MeaNS - Measles Nucleotide Surveillance Program.</title>
        <authorList>
            <person name="Tran T."/>
            <person name="Druce J."/>
        </authorList>
    </citation>
    <scope>NUCLEOTIDE SEQUENCE</scope>
    <source>
        <strain evidence="6">UCB-OBI-ISO-001</strain>
        <tissue evidence="6">Gonad</tissue>
    </source>
</reference>
<dbReference type="GO" id="GO:0016887">
    <property type="term" value="F:ATP hydrolysis activity"/>
    <property type="evidence" value="ECO:0007669"/>
    <property type="project" value="InterPro"/>
</dbReference>
<dbReference type="SUPFAM" id="SSF54211">
    <property type="entry name" value="Ribosomal protein S5 domain 2-like"/>
    <property type="match status" value="1"/>
</dbReference>
<protein>
    <recommendedName>
        <fullName evidence="5">HMG box domain-containing protein</fullName>
    </recommendedName>
</protein>
<dbReference type="InterPro" id="IPR036910">
    <property type="entry name" value="HMG_box_dom_sf"/>
</dbReference>
<evidence type="ECO:0000259" key="5">
    <source>
        <dbReference type="PROSITE" id="PS50118"/>
    </source>
</evidence>
<feature type="DNA-binding region" description="HMG box" evidence="3">
    <location>
        <begin position="606"/>
        <end position="674"/>
    </location>
</feature>
<keyword evidence="2" id="KW-0227">DNA damage</keyword>
<dbReference type="NCBIfam" id="TIGR00585">
    <property type="entry name" value="mutl"/>
    <property type="match status" value="1"/>
</dbReference>
<sequence>MTTLKALPSDTIRLIGSTQVITSVSNAIKELVENSIDAGATNIQVKLENYGLDRIEIRDNGCGIKSEDFPYVAKRHCTSKICLFADLEQLVTYGFRGEALASLSSVSDLTVTSRTMSNSLAQTATFSKSGDVLKITPCSSNEGSTIIASGLFRNLPVRHQFNKNDKRCKEELKKVENLITAFSIINPATRFTLRHNKDILLEKGAVDSYRSALIATWGWSLVQQFQHIVKTDEEHQISLEMFLPQTKSEVNVMSRTGSDQGLVYINRRPVRFKAIQKVVRQYYCNSLVGDKNRYPLFVAIFTVPNREVDVNLEPNKARVLLHNEETILDILTSLLEELYGVLGSGNQVTKNGSNHTSTETKPKTENSVIHCPKNNKPVPEKTNPCGIELVPPSTLLQPQAKSSSGLTNGNLHPTTDRHNSSPNSTPLVKPAEPDTAPTLPVNQPVVTPHHPPPPLPATSSSTGNSCTALDREELFKEFDKSFEIEFTDPGSNLGKSSVQQQQQTDPGRPQTTSEPQLPLPGPLDLEEWSRGKVGALNGNILQPVRLLSPAAGQTSSKPQTILQLKHQTTSASTPQHPLPLQAKKKPFLPKPADQMRLYDLVGSQPIKRPITAFNMFCNETRAKLLQEDAEINSDVLRATITAKWQRLSEPEKSHYEKLCQADLKRYEDQMNAAKNVALSKLKQEKLKIPTSKKPVQSVNADDARRFPVKYHNIPFSLKTLKRKLLNICNESQSSDDYVPVGILPQSDNWICQQGTHILLLNPHRINEVVIYRRLLESFQFQTESLETPVDINERLLGDVKLWRTLLALETEQEKEMLPGFRKITDHRIIANGFHIVIFREQGSSPEVKQVQLRAVADSIPTYGVGDLCEVLENIASLPESSSLTQSRPLKILNYLKGEAVRMTRKSPLFSCREEITELLESSKRLKTSECLHSRPFFQKLYDISSIPFSQTTFGGESQLSQK</sequence>
<dbReference type="Gene3D" id="3.30.230.10">
    <property type="match status" value="1"/>
</dbReference>
<dbReference type="Gene3D" id="3.30.565.10">
    <property type="entry name" value="Histidine kinase-like ATPase, C-terminal domain"/>
    <property type="match status" value="1"/>
</dbReference>
<dbReference type="CDD" id="cd00084">
    <property type="entry name" value="HMG-box_SF"/>
    <property type="match status" value="1"/>
</dbReference>
<proteinExistence type="inferred from homology"/>
<dbReference type="EMBL" id="KQ421832">
    <property type="protein sequence ID" value="KOF76255.1"/>
    <property type="molecule type" value="Genomic_DNA"/>
</dbReference>
<dbReference type="InterPro" id="IPR038973">
    <property type="entry name" value="MutL/Mlh/Pms-like"/>
</dbReference>
<dbReference type="Pfam" id="PF13589">
    <property type="entry name" value="HATPase_c_3"/>
    <property type="match status" value="1"/>
</dbReference>
<dbReference type="FunFam" id="3.30.230.10:FF:000030">
    <property type="entry name" value="PMS1 homolog 1, mismatch repair system component"/>
    <property type="match status" value="1"/>
</dbReference>
<dbReference type="PANTHER" id="PTHR10073">
    <property type="entry name" value="DNA MISMATCH REPAIR PROTEIN MLH, PMS, MUTL"/>
    <property type="match status" value="1"/>
</dbReference>
<dbReference type="SUPFAM" id="SSF55874">
    <property type="entry name" value="ATPase domain of HSP90 chaperone/DNA topoisomerase II/histidine kinase"/>
    <property type="match status" value="1"/>
</dbReference>
<dbReference type="KEGG" id="obi:106876897"/>
<dbReference type="InterPro" id="IPR002099">
    <property type="entry name" value="MutL/Mlh/PMS"/>
</dbReference>
<feature type="region of interest" description="Disordered" evidence="4">
    <location>
        <begin position="485"/>
        <end position="526"/>
    </location>
</feature>
<dbReference type="CDD" id="cd16926">
    <property type="entry name" value="HATPase_MutL-MLH-PMS-like"/>
    <property type="match status" value="1"/>
</dbReference>
<dbReference type="PANTHER" id="PTHR10073:SF54">
    <property type="entry name" value="PMS1 PROTEIN HOMOLOG 1"/>
    <property type="match status" value="1"/>
</dbReference>
<feature type="compositionally biased region" description="Polar residues" evidence="4">
    <location>
        <begin position="489"/>
        <end position="498"/>
    </location>
</feature>
<accession>A0A0L8GI92</accession>
<dbReference type="GO" id="GO:0005524">
    <property type="term" value="F:ATP binding"/>
    <property type="evidence" value="ECO:0007669"/>
    <property type="project" value="InterPro"/>
</dbReference>
<dbReference type="STRING" id="37653.A0A0L8GI92"/>
<dbReference type="SMART" id="SM01340">
    <property type="entry name" value="DNA_mis_repair"/>
    <property type="match status" value="1"/>
</dbReference>
<evidence type="ECO:0000256" key="4">
    <source>
        <dbReference type="SAM" id="MobiDB-lite"/>
    </source>
</evidence>
<dbReference type="AlphaFoldDB" id="A0A0L8GI92"/>
<dbReference type="PROSITE" id="PS00058">
    <property type="entry name" value="DNA_MISMATCH_REPAIR_1"/>
    <property type="match status" value="1"/>
</dbReference>
<organism evidence="6">
    <name type="scientific">Octopus bimaculoides</name>
    <name type="common">California two-spotted octopus</name>
    <dbReference type="NCBI Taxonomy" id="37653"/>
    <lineage>
        <taxon>Eukaryota</taxon>
        <taxon>Metazoa</taxon>
        <taxon>Spiralia</taxon>
        <taxon>Lophotrochozoa</taxon>
        <taxon>Mollusca</taxon>
        <taxon>Cephalopoda</taxon>
        <taxon>Coleoidea</taxon>
        <taxon>Octopodiformes</taxon>
        <taxon>Octopoda</taxon>
        <taxon>Incirrata</taxon>
        <taxon>Octopodidae</taxon>
        <taxon>Octopus</taxon>
    </lineage>
</organism>
<feature type="compositionally biased region" description="Polar residues" evidence="4">
    <location>
        <begin position="394"/>
        <end position="413"/>
    </location>
</feature>
<dbReference type="SUPFAM" id="SSF47095">
    <property type="entry name" value="HMG-box"/>
    <property type="match status" value="1"/>
</dbReference>
<comment type="similarity">
    <text evidence="1">Belongs to the DNA mismatch repair MutL/HexB family.</text>
</comment>
<dbReference type="GO" id="GO:0140664">
    <property type="term" value="F:ATP-dependent DNA damage sensor activity"/>
    <property type="evidence" value="ECO:0007669"/>
    <property type="project" value="InterPro"/>
</dbReference>